<reference evidence="3" key="2">
    <citation type="submission" date="2012-11" db="EMBL/GenBank/DDBJ databases">
        <authorList>
            <person name="Kuo A."/>
            <person name="Curtis B.A."/>
            <person name="Tanifuji G."/>
            <person name="Burki F."/>
            <person name="Gruber A."/>
            <person name="Irimia M."/>
            <person name="Maruyama S."/>
            <person name="Arias M.C."/>
            <person name="Ball S.G."/>
            <person name="Gile G.H."/>
            <person name="Hirakawa Y."/>
            <person name="Hopkins J.F."/>
            <person name="Rensing S.A."/>
            <person name="Schmutz J."/>
            <person name="Symeonidi A."/>
            <person name="Elias M."/>
            <person name="Eveleigh R.J."/>
            <person name="Herman E.K."/>
            <person name="Klute M.J."/>
            <person name="Nakayama T."/>
            <person name="Obornik M."/>
            <person name="Reyes-Prieto A."/>
            <person name="Armbrust E.V."/>
            <person name="Aves S.J."/>
            <person name="Beiko R.G."/>
            <person name="Coutinho P."/>
            <person name="Dacks J.B."/>
            <person name="Durnford D.G."/>
            <person name="Fast N.M."/>
            <person name="Green B.R."/>
            <person name="Grisdale C."/>
            <person name="Hempe F."/>
            <person name="Henrissat B."/>
            <person name="Hoppner M.P."/>
            <person name="Ishida K.-I."/>
            <person name="Kim E."/>
            <person name="Koreny L."/>
            <person name="Kroth P.G."/>
            <person name="Liu Y."/>
            <person name="Malik S.-B."/>
            <person name="Maier U.G."/>
            <person name="McRose D."/>
            <person name="Mock T."/>
            <person name="Neilson J.A."/>
            <person name="Onodera N.T."/>
            <person name="Poole A.M."/>
            <person name="Pritham E.J."/>
            <person name="Richards T.A."/>
            <person name="Rocap G."/>
            <person name="Roy S.W."/>
            <person name="Sarai C."/>
            <person name="Schaack S."/>
            <person name="Shirato S."/>
            <person name="Slamovits C.H."/>
            <person name="Spencer D.F."/>
            <person name="Suzuki S."/>
            <person name="Worden A.Z."/>
            <person name="Zauner S."/>
            <person name="Barry K."/>
            <person name="Bell C."/>
            <person name="Bharti A.K."/>
            <person name="Crow J.A."/>
            <person name="Grimwood J."/>
            <person name="Kramer R."/>
            <person name="Lindquist E."/>
            <person name="Lucas S."/>
            <person name="Salamov A."/>
            <person name="McFadden G.I."/>
            <person name="Lane C.E."/>
            <person name="Keeling P.J."/>
            <person name="Gray M.W."/>
            <person name="Grigoriev I.V."/>
            <person name="Archibald J.M."/>
        </authorList>
    </citation>
    <scope>NUCLEOTIDE SEQUENCE</scope>
    <source>
        <strain evidence="3">CCMP2712</strain>
    </source>
</reference>
<accession>L1J2L3</accession>
<dbReference type="KEGG" id="gtt:GUITHDRAFT_111596"/>
<gene>
    <name evidence="1" type="ORF">GUITHDRAFT_111596</name>
</gene>
<name>L1J2L3_GUITC</name>
<proteinExistence type="predicted"/>
<reference evidence="2" key="3">
    <citation type="submission" date="2016-03" db="UniProtKB">
        <authorList>
            <consortium name="EnsemblProtists"/>
        </authorList>
    </citation>
    <scope>IDENTIFICATION</scope>
</reference>
<dbReference type="EnsemblProtists" id="EKX42320">
    <property type="protein sequence ID" value="EKX42320"/>
    <property type="gene ID" value="GUITHDRAFT_111596"/>
</dbReference>
<sequence>MMFKVLPIRSLELAPWTWKSSWNKDMPSFFQGMPNGVYDNIYEDLDDSPVSYHTTEPVDPTEYQNEYIGNVIGIY</sequence>
<dbReference type="Proteomes" id="UP000011087">
    <property type="component" value="Unassembled WGS sequence"/>
</dbReference>
<evidence type="ECO:0000313" key="1">
    <source>
        <dbReference type="EMBL" id="EKX42320.1"/>
    </source>
</evidence>
<reference evidence="1 3" key="1">
    <citation type="journal article" date="2012" name="Nature">
        <title>Algal genomes reveal evolutionary mosaicism and the fate of nucleomorphs.</title>
        <authorList>
            <consortium name="DOE Joint Genome Institute"/>
            <person name="Curtis B.A."/>
            <person name="Tanifuji G."/>
            <person name="Burki F."/>
            <person name="Gruber A."/>
            <person name="Irimia M."/>
            <person name="Maruyama S."/>
            <person name="Arias M.C."/>
            <person name="Ball S.G."/>
            <person name="Gile G.H."/>
            <person name="Hirakawa Y."/>
            <person name="Hopkins J.F."/>
            <person name="Kuo A."/>
            <person name="Rensing S.A."/>
            <person name="Schmutz J."/>
            <person name="Symeonidi A."/>
            <person name="Elias M."/>
            <person name="Eveleigh R.J."/>
            <person name="Herman E.K."/>
            <person name="Klute M.J."/>
            <person name="Nakayama T."/>
            <person name="Obornik M."/>
            <person name="Reyes-Prieto A."/>
            <person name="Armbrust E.V."/>
            <person name="Aves S.J."/>
            <person name="Beiko R.G."/>
            <person name="Coutinho P."/>
            <person name="Dacks J.B."/>
            <person name="Durnford D.G."/>
            <person name="Fast N.M."/>
            <person name="Green B.R."/>
            <person name="Grisdale C.J."/>
            <person name="Hempel F."/>
            <person name="Henrissat B."/>
            <person name="Hoppner M.P."/>
            <person name="Ishida K."/>
            <person name="Kim E."/>
            <person name="Koreny L."/>
            <person name="Kroth P.G."/>
            <person name="Liu Y."/>
            <person name="Malik S.B."/>
            <person name="Maier U.G."/>
            <person name="McRose D."/>
            <person name="Mock T."/>
            <person name="Neilson J.A."/>
            <person name="Onodera N.T."/>
            <person name="Poole A.M."/>
            <person name="Pritham E.J."/>
            <person name="Richards T.A."/>
            <person name="Rocap G."/>
            <person name="Roy S.W."/>
            <person name="Sarai C."/>
            <person name="Schaack S."/>
            <person name="Shirato S."/>
            <person name="Slamovits C.H."/>
            <person name="Spencer D.F."/>
            <person name="Suzuki S."/>
            <person name="Worden A.Z."/>
            <person name="Zauner S."/>
            <person name="Barry K."/>
            <person name="Bell C."/>
            <person name="Bharti A.K."/>
            <person name="Crow J.A."/>
            <person name="Grimwood J."/>
            <person name="Kramer R."/>
            <person name="Lindquist E."/>
            <person name="Lucas S."/>
            <person name="Salamov A."/>
            <person name="McFadden G.I."/>
            <person name="Lane C.E."/>
            <person name="Keeling P.J."/>
            <person name="Gray M.W."/>
            <person name="Grigoriev I.V."/>
            <person name="Archibald J.M."/>
        </authorList>
    </citation>
    <scope>NUCLEOTIDE SEQUENCE</scope>
    <source>
        <strain evidence="1 3">CCMP2712</strain>
    </source>
</reference>
<dbReference type="GeneID" id="17298946"/>
<organism evidence="1">
    <name type="scientific">Guillardia theta (strain CCMP2712)</name>
    <name type="common">Cryptophyte</name>
    <dbReference type="NCBI Taxonomy" id="905079"/>
    <lineage>
        <taxon>Eukaryota</taxon>
        <taxon>Cryptophyceae</taxon>
        <taxon>Pyrenomonadales</taxon>
        <taxon>Geminigeraceae</taxon>
        <taxon>Guillardia</taxon>
    </lineage>
</organism>
<evidence type="ECO:0000313" key="3">
    <source>
        <dbReference type="Proteomes" id="UP000011087"/>
    </source>
</evidence>
<dbReference type="RefSeq" id="XP_005829300.1">
    <property type="nucleotide sequence ID" value="XM_005829243.1"/>
</dbReference>
<dbReference type="EMBL" id="JH993017">
    <property type="protein sequence ID" value="EKX42320.1"/>
    <property type="molecule type" value="Genomic_DNA"/>
</dbReference>
<evidence type="ECO:0000313" key="2">
    <source>
        <dbReference type="EnsemblProtists" id="EKX42320"/>
    </source>
</evidence>
<dbReference type="PaxDb" id="55529-EKX42320"/>
<dbReference type="HOGENOM" id="CLU_2611103_0_0_1"/>
<dbReference type="AlphaFoldDB" id="L1J2L3"/>
<keyword evidence="3" id="KW-1185">Reference proteome</keyword>
<protein>
    <submittedName>
        <fullName evidence="1 2">Uncharacterized protein</fullName>
    </submittedName>
</protein>